<reference evidence="1 2" key="1">
    <citation type="journal article" date="2019" name="Nat. Ecol. Evol.">
        <title>Megaphylogeny resolves global patterns of mushroom evolution.</title>
        <authorList>
            <person name="Varga T."/>
            <person name="Krizsan K."/>
            <person name="Foldi C."/>
            <person name="Dima B."/>
            <person name="Sanchez-Garcia M."/>
            <person name="Sanchez-Ramirez S."/>
            <person name="Szollosi G.J."/>
            <person name="Szarkandi J.G."/>
            <person name="Papp V."/>
            <person name="Albert L."/>
            <person name="Andreopoulos W."/>
            <person name="Angelini C."/>
            <person name="Antonin V."/>
            <person name="Barry K.W."/>
            <person name="Bougher N.L."/>
            <person name="Buchanan P."/>
            <person name="Buyck B."/>
            <person name="Bense V."/>
            <person name="Catcheside P."/>
            <person name="Chovatia M."/>
            <person name="Cooper J."/>
            <person name="Damon W."/>
            <person name="Desjardin D."/>
            <person name="Finy P."/>
            <person name="Geml J."/>
            <person name="Haridas S."/>
            <person name="Hughes K."/>
            <person name="Justo A."/>
            <person name="Karasinski D."/>
            <person name="Kautmanova I."/>
            <person name="Kiss B."/>
            <person name="Kocsube S."/>
            <person name="Kotiranta H."/>
            <person name="LaButti K.M."/>
            <person name="Lechner B.E."/>
            <person name="Liimatainen K."/>
            <person name="Lipzen A."/>
            <person name="Lukacs Z."/>
            <person name="Mihaltcheva S."/>
            <person name="Morgado L.N."/>
            <person name="Niskanen T."/>
            <person name="Noordeloos M.E."/>
            <person name="Ohm R.A."/>
            <person name="Ortiz-Santana B."/>
            <person name="Ovrebo C."/>
            <person name="Racz N."/>
            <person name="Riley R."/>
            <person name="Savchenko A."/>
            <person name="Shiryaev A."/>
            <person name="Soop K."/>
            <person name="Spirin V."/>
            <person name="Szebenyi C."/>
            <person name="Tomsovsky M."/>
            <person name="Tulloss R.E."/>
            <person name="Uehling J."/>
            <person name="Grigoriev I.V."/>
            <person name="Vagvolgyi C."/>
            <person name="Papp T."/>
            <person name="Martin F.M."/>
            <person name="Miettinen O."/>
            <person name="Hibbett D.S."/>
            <person name="Nagy L.G."/>
        </authorList>
    </citation>
    <scope>NUCLEOTIDE SEQUENCE [LARGE SCALE GENOMIC DNA]</scope>
    <source>
        <strain evidence="1 2">NL-1719</strain>
    </source>
</reference>
<keyword evidence="2" id="KW-1185">Reference proteome</keyword>
<protein>
    <submittedName>
        <fullName evidence="1">Uncharacterized protein</fullName>
    </submittedName>
</protein>
<sequence>PPDPRFVVDGGTPLTHPRRDPRLPRLYTVTAHPLVDPVKHSLVKTIVVYVQDTDPKVRQEQLRYEDTLNVPLGLDSEVIDNGMLHCCD</sequence>
<organism evidence="1 2">
    <name type="scientific">Pluteus cervinus</name>
    <dbReference type="NCBI Taxonomy" id="181527"/>
    <lineage>
        <taxon>Eukaryota</taxon>
        <taxon>Fungi</taxon>
        <taxon>Dikarya</taxon>
        <taxon>Basidiomycota</taxon>
        <taxon>Agaricomycotina</taxon>
        <taxon>Agaricomycetes</taxon>
        <taxon>Agaricomycetidae</taxon>
        <taxon>Agaricales</taxon>
        <taxon>Pluteineae</taxon>
        <taxon>Pluteaceae</taxon>
        <taxon>Pluteus</taxon>
    </lineage>
</organism>
<dbReference type="EMBL" id="ML208531">
    <property type="protein sequence ID" value="TFK63275.1"/>
    <property type="molecule type" value="Genomic_DNA"/>
</dbReference>
<dbReference type="Proteomes" id="UP000308600">
    <property type="component" value="Unassembled WGS sequence"/>
</dbReference>
<evidence type="ECO:0000313" key="1">
    <source>
        <dbReference type="EMBL" id="TFK63275.1"/>
    </source>
</evidence>
<accession>A0ACD3ACW1</accession>
<name>A0ACD3ACW1_9AGAR</name>
<gene>
    <name evidence="1" type="ORF">BDN72DRAFT_733381</name>
</gene>
<feature type="non-terminal residue" evidence="1">
    <location>
        <position position="88"/>
    </location>
</feature>
<proteinExistence type="predicted"/>
<feature type="non-terminal residue" evidence="1">
    <location>
        <position position="1"/>
    </location>
</feature>
<evidence type="ECO:0000313" key="2">
    <source>
        <dbReference type="Proteomes" id="UP000308600"/>
    </source>
</evidence>